<dbReference type="Gramene" id="TraesLAC1A03G00046410.1">
    <property type="protein sequence ID" value="TraesLAC1A03G00046410.1"/>
    <property type="gene ID" value="TraesLAC1A03G00046410"/>
</dbReference>
<dbReference type="Gramene" id="TraesARI1A03G00045340.1">
    <property type="protein sequence ID" value="TraesARI1A03G00045340.1"/>
    <property type="gene ID" value="TraesARI1A03G00045340"/>
</dbReference>
<dbReference type="Gramene" id="TraesCLE_scaffold_079062_01G000300.1">
    <property type="protein sequence ID" value="TraesCLE_scaffold_079062_01G000300.1"/>
    <property type="gene ID" value="TraesCLE_scaffold_079062_01G000300"/>
</dbReference>
<reference evidence="1" key="1">
    <citation type="submission" date="2018-08" db="EMBL/GenBank/DDBJ databases">
        <authorList>
            <person name="Rossello M."/>
        </authorList>
    </citation>
    <scope>NUCLEOTIDE SEQUENCE [LARGE SCALE GENOMIC DNA]</scope>
    <source>
        <strain evidence="1">cv. Chinese Spring</strain>
    </source>
</reference>
<name>A0A3B5XWU7_WHEAT</name>
<accession>A0A3B5XWU7</accession>
<dbReference type="Gramene" id="TraesCAD_scaffold_051896_01G000300.1">
    <property type="protein sequence ID" value="TraesCAD_scaffold_051896_01G000300.1"/>
    <property type="gene ID" value="TraesCAD_scaffold_051896_01G000300"/>
</dbReference>
<dbReference type="Gramene" id="TraesSTA1A03G00044090.1">
    <property type="protein sequence ID" value="TraesSTA1A03G00044090.1"/>
    <property type="gene ID" value="TraesSTA1A03G00044090"/>
</dbReference>
<reference evidence="1" key="2">
    <citation type="submission" date="2018-10" db="UniProtKB">
        <authorList>
            <consortium name="EnsemblPlants"/>
        </authorList>
    </citation>
    <scope>IDENTIFICATION</scope>
</reference>
<dbReference type="Gramene" id="TraesCS1A03G0286500.1">
    <property type="protein sequence ID" value="TraesCS1A03G0286500.1.CDS"/>
    <property type="gene ID" value="TraesCS1A03G0286500"/>
</dbReference>
<proteinExistence type="predicted"/>
<dbReference type="AlphaFoldDB" id="A0A3B5XWU7"/>
<evidence type="ECO:0000313" key="2">
    <source>
        <dbReference type="Proteomes" id="UP000019116"/>
    </source>
</evidence>
<dbReference type="Gramene" id="TraesMAC1A03G00045350.1">
    <property type="protein sequence ID" value="TraesMAC1A03G00045350.1"/>
    <property type="gene ID" value="TraesMAC1A03G00045350"/>
</dbReference>
<protein>
    <submittedName>
        <fullName evidence="1">Uncharacterized protein</fullName>
    </submittedName>
</protein>
<evidence type="ECO:0000313" key="1">
    <source>
        <dbReference type="EnsemblPlants" id="TraesCS1A02G116800.1"/>
    </source>
</evidence>
<organism evidence="1">
    <name type="scientific">Triticum aestivum</name>
    <name type="common">Wheat</name>
    <dbReference type="NCBI Taxonomy" id="4565"/>
    <lineage>
        <taxon>Eukaryota</taxon>
        <taxon>Viridiplantae</taxon>
        <taxon>Streptophyta</taxon>
        <taxon>Embryophyta</taxon>
        <taxon>Tracheophyta</taxon>
        <taxon>Spermatophyta</taxon>
        <taxon>Magnoliopsida</taxon>
        <taxon>Liliopsida</taxon>
        <taxon>Poales</taxon>
        <taxon>Poaceae</taxon>
        <taxon>BOP clade</taxon>
        <taxon>Pooideae</taxon>
        <taxon>Triticodae</taxon>
        <taxon>Triticeae</taxon>
        <taxon>Triticinae</taxon>
        <taxon>Triticum</taxon>
    </lineage>
</organism>
<dbReference type="Gramene" id="TraesCS1A02G116800.1">
    <property type="protein sequence ID" value="TraesCS1A02G116800.1"/>
    <property type="gene ID" value="TraesCS1A02G116800"/>
</dbReference>
<dbReference type="Gramene" id="TraesSYM1A03G00046090.1">
    <property type="protein sequence ID" value="TraesSYM1A03G00046090.1"/>
    <property type="gene ID" value="TraesSYM1A03G00046090"/>
</dbReference>
<dbReference type="Gramene" id="TraesJUL1A03G00046080.1">
    <property type="protein sequence ID" value="TraesJUL1A03G00046080.1"/>
    <property type="gene ID" value="TraesJUL1A03G00046080"/>
</dbReference>
<dbReference type="EnsemblPlants" id="TraesCS1A02G116800.1">
    <property type="protein sequence ID" value="TraesCS1A02G116800.1"/>
    <property type="gene ID" value="TraesCS1A02G116800"/>
</dbReference>
<dbReference type="Gramene" id="TraesLDM1A03G00045700.1">
    <property type="protein sequence ID" value="TraesLDM1A03G00045700.1"/>
    <property type="gene ID" value="TraesLDM1A03G00045700"/>
</dbReference>
<dbReference type="Gramene" id="TraesWEE_scaffold_064615_01G000300.1">
    <property type="protein sequence ID" value="TraesWEE_scaffold_064615_01G000300.1"/>
    <property type="gene ID" value="TraesWEE_scaffold_064615_01G000300"/>
</dbReference>
<dbReference type="Gramene" id="TraesJAG1A03G00044850.1">
    <property type="protein sequence ID" value="TraesJAG1A03G00044850.1"/>
    <property type="gene ID" value="TraesJAG1A03G00044850"/>
</dbReference>
<dbReference type="Proteomes" id="UP000019116">
    <property type="component" value="Chromosome 1A"/>
</dbReference>
<dbReference type="Gramene" id="TraesROB_scaffold_052478_01G000100.1">
    <property type="protein sequence ID" value="TraesROB_scaffold_052478_01G000100.1"/>
    <property type="gene ID" value="TraesROB_scaffold_052478_01G000100"/>
</dbReference>
<sequence>MAGSCCAKVDGLSEAGALGLQPWPRDSPESNPLIVLLPTWHNTIHAAFVSSSLESPVCLHGISMPPQTALRPRPLVTGGTAPPMTTGTESADHVVLLLHGRRWLGGKHRWKRGEQPNGYEGVAHEWQVLRGGDSGKEMPGLRLWLGIDSIAKVSAVHEAFGGAG</sequence>
<keyword evidence="2" id="KW-1185">Reference proteome</keyword>
<dbReference type="Gramene" id="TraesNOR1A03G00044840.1">
    <property type="protein sequence ID" value="TraesNOR1A03G00044840.1"/>
    <property type="gene ID" value="TraesNOR1A03G00044840"/>
</dbReference>
<dbReference type="OMA" id="GVAHEWQ"/>